<dbReference type="Gene3D" id="1.25.40.20">
    <property type="entry name" value="Ankyrin repeat-containing domain"/>
    <property type="match status" value="1"/>
</dbReference>
<dbReference type="RefSeq" id="WP_182553231.1">
    <property type="nucleotide sequence ID" value="NZ_QGAQ01000014.1"/>
</dbReference>
<reference evidence="2" key="1">
    <citation type="submission" date="2018-06" db="EMBL/GenBank/DDBJ databases">
        <authorList>
            <person name="O'Rourke A."/>
        </authorList>
    </citation>
    <scope>NUCLEOTIDE SEQUENCE</scope>
    <source>
        <strain evidence="2">132550021-3</strain>
    </source>
</reference>
<dbReference type="InterPro" id="IPR036770">
    <property type="entry name" value="Ankyrin_rpt-contain_sf"/>
</dbReference>
<evidence type="ECO:0000256" key="1">
    <source>
        <dbReference type="SAM" id="Coils"/>
    </source>
</evidence>
<sequence length="600" mass="66436">MSPLEKHQSLESLTRQYLAEVWPPVEQRDLEAAMAAMELPVAIALWIRAFGGKLATKSELTIALLGDHILYDHGEWLLSVPFLLGRDDLIVRILVGNHANARRNITGIPQRRNLGQIKVIPADFAGVEAALEEASIDLALVNGIAVLVDNAFLDKTDHRTANKQILAVSKLFSTVPLVGGISTSEAAFALDSGVLSAAGFGMETKPFHNEITVDGSIYIEAPYHTLWKVGRFSPPQEQDAYALLSARFGSILDAYGALTPLPGANIAQWGLLLGHETLSADTPSWVVGLPGCFVAEVGSSPQIRIEMNPGQLIESELLDEVIDHEPELRRAIQSWDERFNVLERMQWAADIFNRWIAPHMGELGPQLLAMAIDDHFEELAAGLIGDDTESDNPVEAELTEEFRNVLDEIEPAPLVALRSALTIAMEAIDELIEEQAHVEDEVIFRELLDRRMLAAAVHLLCDRPDFVGITNSMGETLGRLLAVTGKFDLLCTLLKEHDPRLSEDEATHFLMHLCIDDYEATGHEQEVVHLLAQQHANINFRTPDLATPLSIAFETGKWEVCKALCELGATLETKYFSGRIDEFRKTLPPDLQEHFDRSLR</sequence>
<dbReference type="Proteomes" id="UP001199322">
    <property type="component" value="Unassembled WGS sequence"/>
</dbReference>
<protein>
    <recommendedName>
        <fullName evidence="4">Ankyrin repeat domain-containing protein</fullName>
    </recommendedName>
</protein>
<feature type="coiled-coil region" evidence="1">
    <location>
        <begin position="414"/>
        <end position="441"/>
    </location>
</feature>
<comment type="caution">
    <text evidence="2">The sequence shown here is derived from an EMBL/GenBank/DDBJ whole genome shotgun (WGS) entry which is preliminary data.</text>
</comment>
<keyword evidence="1" id="KW-0175">Coiled coil</keyword>
<proteinExistence type="predicted"/>
<dbReference type="EMBL" id="QGBI01000014">
    <property type="protein sequence ID" value="MBX3891296.1"/>
    <property type="molecule type" value="Genomic_DNA"/>
</dbReference>
<dbReference type="SUPFAM" id="SSF48403">
    <property type="entry name" value="Ankyrin repeat"/>
    <property type="match status" value="1"/>
</dbReference>
<evidence type="ECO:0000313" key="2">
    <source>
        <dbReference type="EMBL" id="MBX3891296.1"/>
    </source>
</evidence>
<name>A0AAW4Q710_RALPI</name>
<evidence type="ECO:0000313" key="3">
    <source>
        <dbReference type="Proteomes" id="UP001199322"/>
    </source>
</evidence>
<evidence type="ECO:0008006" key="4">
    <source>
        <dbReference type="Google" id="ProtNLM"/>
    </source>
</evidence>
<gene>
    <name evidence="2" type="ORF">DEE74_15635</name>
</gene>
<organism evidence="2 3">
    <name type="scientific">Ralstonia pickettii</name>
    <name type="common">Burkholderia pickettii</name>
    <dbReference type="NCBI Taxonomy" id="329"/>
    <lineage>
        <taxon>Bacteria</taxon>
        <taxon>Pseudomonadati</taxon>
        <taxon>Pseudomonadota</taxon>
        <taxon>Betaproteobacteria</taxon>
        <taxon>Burkholderiales</taxon>
        <taxon>Burkholderiaceae</taxon>
        <taxon>Ralstonia</taxon>
    </lineage>
</organism>
<dbReference type="AlphaFoldDB" id="A0AAW4Q710"/>
<accession>A0AAW4Q710</accession>